<name>X0Y5Y4_9ZZZZ</name>
<dbReference type="PROSITE" id="PS50042">
    <property type="entry name" value="CNMP_BINDING_3"/>
    <property type="match status" value="1"/>
</dbReference>
<dbReference type="GO" id="GO:0005886">
    <property type="term" value="C:plasma membrane"/>
    <property type="evidence" value="ECO:0007669"/>
    <property type="project" value="TreeGrafter"/>
</dbReference>
<dbReference type="InterPro" id="IPR014710">
    <property type="entry name" value="RmlC-like_jellyroll"/>
</dbReference>
<gene>
    <name evidence="2" type="ORF">S01H1_77471</name>
</gene>
<dbReference type="GO" id="GO:0042391">
    <property type="term" value="P:regulation of membrane potential"/>
    <property type="evidence" value="ECO:0007669"/>
    <property type="project" value="TreeGrafter"/>
</dbReference>
<feature type="domain" description="Cyclic nucleotide-binding" evidence="1">
    <location>
        <begin position="1"/>
        <end position="112"/>
    </location>
</feature>
<reference evidence="2" key="1">
    <citation type="journal article" date="2014" name="Front. Microbiol.">
        <title>High frequency of phylogenetically diverse reductive dehalogenase-homologous genes in deep subseafloor sedimentary metagenomes.</title>
        <authorList>
            <person name="Kawai M."/>
            <person name="Futagami T."/>
            <person name="Toyoda A."/>
            <person name="Takaki Y."/>
            <person name="Nishi S."/>
            <person name="Hori S."/>
            <person name="Arai W."/>
            <person name="Tsubouchi T."/>
            <person name="Morono Y."/>
            <person name="Uchiyama I."/>
            <person name="Ito T."/>
            <person name="Fujiyama A."/>
            <person name="Inagaki F."/>
            <person name="Takami H."/>
        </authorList>
    </citation>
    <scope>NUCLEOTIDE SEQUENCE</scope>
    <source>
        <strain evidence="2">Expedition CK06-06</strain>
    </source>
</reference>
<dbReference type="SMART" id="SM00100">
    <property type="entry name" value="cNMP"/>
    <property type="match status" value="1"/>
</dbReference>
<feature type="non-terminal residue" evidence="2">
    <location>
        <position position="1"/>
    </location>
</feature>
<dbReference type="SUPFAM" id="SSF51206">
    <property type="entry name" value="cAMP-binding domain-like"/>
    <property type="match status" value="1"/>
</dbReference>
<dbReference type="Pfam" id="PF00027">
    <property type="entry name" value="cNMP_binding"/>
    <property type="match status" value="1"/>
</dbReference>
<dbReference type="EMBL" id="BARS01052069">
    <property type="protein sequence ID" value="GAG51175.1"/>
    <property type="molecule type" value="Genomic_DNA"/>
</dbReference>
<dbReference type="InterPro" id="IPR050818">
    <property type="entry name" value="KCNH_animal-type"/>
</dbReference>
<accession>X0Y5Y4</accession>
<proteinExistence type="predicted"/>
<dbReference type="PANTHER" id="PTHR10217">
    <property type="entry name" value="VOLTAGE AND LIGAND GATED POTASSIUM CHANNEL"/>
    <property type="match status" value="1"/>
</dbReference>
<protein>
    <recommendedName>
        <fullName evidence="1">Cyclic nucleotide-binding domain-containing protein</fullName>
    </recommendedName>
</protein>
<dbReference type="Gene3D" id="2.60.120.10">
    <property type="entry name" value="Jelly Rolls"/>
    <property type="match status" value="1"/>
</dbReference>
<sequence>EELLKITQEKDFMEGDMIFSEGDASTELYMLFKGEVEIQIKIAPQLAETTVCIVKPNDVFGEFAFVDPKPRSASARCTKKSTLGIIKREYFEELTGKFPNIGLSFYKSLVRLLSEKLRRMNTYLRETFIRFVGLEI</sequence>
<dbReference type="PANTHER" id="PTHR10217:SF435">
    <property type="entry name" value="POTASSIUM VOLTAGE-GATED CHANNEL PROTEIN EAG"/>
    <property type="match status" value="1"/>
</dbReference>
<evidence type="ECO:0000259" key="1">
    <source>
        <dbReference type="PROSITE" id="PS50042"/>
    </source>
</evidence>
<comment type="caution">
    <text evidence="2">The sequence shown here is derived from an EMBL/GenBank/DDBJ whole genome shotgun (WGS) entry which is preliminary data.</text>
</comment>
<organism evidence="2">
    <name type="scientific">marine sediment metagenome</name>
    <dbReference type="NCBI Taxonomy" id="412755"/>
    <lineage>
        <taxon>unclassified sequences</taxon>
        <taxon>metagenomes</taxon>
        <taxon>ecological metagenomes</taxon>
    </lineage>
</organism>
<dbReference type="InterPro" id="IPR000595">
    <property type="entry name" value="cNMP-bd_dom"/>
</dbReference>
<evidence type="ECO:0000313" key="2">
    <source>
        <dbReference type="EMBL" id="GAG51175.1"/>
    </source>
</evidence>
<dbReference type="CDD" id="cd00038">
    <property type="entry name" value="CAP_ED"/>
    <property type="match status" value="1"/>
</dbReference>
<dbReference type="InterPro" id="IPR018490">
    <property type="entry name" value="cNMP-bd_dom_sf"/>
</dbReference>
<dbReference type="AlphaFoldDB" id="X0Y5Y4"/>
<dbReference type="GO" id="GO:0005249">
    <property type="term" value="F:voltage-gated potassium channel activity"/>
    <property type="evidence" value="ECO:0007669"/>
    <property type="project" value="TreeGrafter"/>
</dbReference>